<dbReference type="EMBL" id="BAAAQM010000001">
    <property type="protein sequence ID" value="GAA1950669.1"/>
    <property type="molecule type" value="Genomic_DNA"/>
</dbReference>
<dbReference type="InterPro" id="IPR024344">
    <property type="entry name" value="MDMPI_metal-binding"/>
</dbReference>
<evidence type="ECO:0000259" key="2">
    <source>
        <dbReference type="Pfam" id="PF17844"/>
    </source>
</evidence>
<keyword evidence="3" id="KW-0413">Isomerase</keyword>
<dbReference type="GO" id="GO:0016853">
    <property type="term" value="F:isomerase activity"/>
    <property type="evidence" value="ECO:0007669"/>
    <property type="project" value="UniProtKB-KW"/>
</dbReference>
<organism evidence="3 4">
    <name type="scientific">Catenulispora subtropica</name>
    <dbReference type="NCBI Taxonomy" id="450798"/>
    <lineage>
        <taxon>Bacteria</taxon>
        <taxon>Bacillati</taxon>
        <taxon>Actinomycetota</taxon>
        <taxon>Actinomycetes</taxon>
        <taxon>Catenulisporales</taxon>
        <taxon>Catenulisporaceae</taxon>
        <taxon>Catenulispora</taxon>
    </lineage>
</organism>
<dbReference type="SUPFAM" id="SSF109854">
    <property type="entry name" value="DinB/YfiT-like putative metalloenzymes"/>
    <property type="match status" value="1"/>
</dbReference>
<evidence type="ECO:0000313" key="4">
    <source>
        <dbReference type="Proteomes" id="UP001499854"/>
    </source>
</evidence>
<evidence type="ECO:0000259" key="1">
    <source>
        <dbReference type="Pfam" id="PF11716"/>
    </source>
</evidence>
<dbReference type="Pfam" id="PF17844">
    <property type="entry name" value="SCP_3"/>
    <property type="match status" value="1"/>
</dbReference>
<keyword evidence="4" id="KW-1185">Reference proteome</keyword>
<gene>
    <name evidence="3" type="ORF">GCM10009838_02230</name>
</gene>
<proteinExistence type="predicted"/>
<dbReference type="Proteomes" id="UP001499854">
    <property type="component" value="Unassembled WGS sequence"/>
</dbReference>
<dbReference type="InterPro" id="IPR036527">
    <property type="entry name" value="SCP2_sterol-bd_dom_sf"/>
</dbReference>
<comment type="caution">
    <text evidence="3">The sequence shown here is derived from an EMBL/GenBank/DDBJ whole genome shotgun (WGS) entry which is preliminary data.</text>
</comment>
<feature type="domain" description="Bacterial SCP orthologue" evidence="2">
    <location>
        <begin position="161"/>
        <end position="253"/>
    </location>
</feature>
<dbReference type="InterPro" id="IPR041629">
    <property type="entry name" value="SCP_3"/>
</dbReference>
<protein>
    <submittedName>
        <fullName evidence="3">Maleylpyruvate isomerase family mycothiol-dependent enzyme</fullName>
    </submittedName>
</protein>
<dbReference type="Pfam" id="PF11716">
    <property type="entry name" value="MDMPI_N"/>
    <property type="match status" value="1"/>
</dbReference>
<dbReference type="RefSeq" id="WP_344654964.1">
    <property type="nucleotide sequence ID" value="NZ_BAAAQM010000001.1"/>
</dbReference>
<sequence length="255" mass="27661">MPKTRRPQPAKVRQAVVNQWRAHIDYAAALSPEQLAEPSKLTGWDVRTLVGHVAFTVHTVRARAAEPVAGVEAEVYDWMTATPTAAAVVDAGTRELVAEGAVLADEVAEAEKVMARYGDEEPIAMRFGGMRFDDFLVSRIVEAVVHGDDLERSTGVEFRHDREALAITVRQLADAMAAKVPGNSVELRVPPFAAVQCVEGPRHTRGTPPNVVEMAPKTWIRLAAGRMTWDEAMADGAVSASGSRADLRDFLPLMG</sequence>
<name>A0ABP5BS57_9ACTN</name>
<dbReference type="Gene3D" id="3.30.1050.40">
    <property type="match status" value="1"/>
</dbReference>
<dbReference type="NCBIfam" id="TIGR03083">
    <property type="entry name" value="maleylpyruvate isomerase family mycothiol-dependent enzyme"/>
    <property type="match status" value="1"/>
</dbReference>
<feature type="domain" description="Mycothiol-dependent maleylpyruvate isomerase metal-binding" evidence="1">
    <location>
        <begin position="19"/>
        <end position="151"/>
    </location>
</feature>
<reference evidence="4" key="1">
    <citation type="journal article" date="2019" name="Int. J. Syst. Evol. Microbiol.">
        <title>The Global Catalogue of Microorganisms (GCM) 10K type strain sequencing project: providing services to taxonomists for standard genome sequencing and annotation.</title>
        <authorList>
            <consortium name="The Broad Institute Genomics Platform"/>
            <consortium name="The Broad Institute Genome Sequencing Center for Infectious Disease"/>
            <person name="Wu L."/>
            <person name="Ma J."/>
        </authorList>
    </citation>
    <scope>NUCLEOTIDE SEQUENCE [LARGE SCALE GENOMIC DNA]</scope>
    <source>
        <strain evidence="4">JCM 16013</strain>
    </source>
</reference>
<dbReference type="SUPFAM" id="SSF55718">
    <property type="entry name" value="SCP-like"/>
    <property type="match status" value="1"/>
</dbReference>
<accession>A0ABP5BS57</accession>
<evidence type="ECO:0000313" key="3">
    <source>
        <dbReference type="EMBL" id="GAA1950669.1"/>
    </source>
</evidence>
<dbReference type="InterPro" id="IPR034660">
    <property type="entry name" value="DinB/YfiT-like"/>
</dbReference>
<dbReference type="InterPro" id="IPR017517">
    <property type="entry name" value="Maleyloyr_isom"/>
</dbReference>